<sequence length="198" mass="21720">MTDTRNAPPAAMPDGPRKAILAVMGLSLLVMLGGSFLYRLNHPGLVVEGRQQPPAATQGPSEAEVLGPMMQRLQQNPNDLEALVFLGEHFLGHEDWARAEAFLQRAIIAAPTEGRPLYLLGIAQYHREQFAPAAETFERLLAINDEPAARYNLGLLYLHYLNDKPKALQHLKAVVAAKDAPEELRKRAGEELAKATGN</sequence>
<proteinExistence type="predicted"/>
<dbReference type="InterPro" id="IPR011990">
    <property type="entry name" value="TPR-like_helical_dom_sf"/>
</dbReference>
<keyword evidence="1" id="KW-1133">Transmembrane helix</keyword>
<dbReference type="SUPFAM" id="SSF48452">
    <property type="entry name" value="TPR-like"/>
    <property type="match status" value="1"/>
</dbReference>
<dbReference type="AlphaFoldDB" id="A0A0H3A8M8"/>
<organism evidence="2 3">
    <name type="scientific">Nitratidesulfovibrio vulgaris (strain DP4)</name>
    <name type="common">Desulfovibrio vulgaris</name>
    <dbReference type="NCBI Taxonomy" id="391774"/>
    <lineage>
        <taxon>Bacteria</taxon>
        <taxon>Pseudomonadati</taxon>
        <taxon>Thermodesulfobacteriota</taxon>
        <taxon>Desulfovibrionia</taxon>
        <taxon>Desulfovibrionales</taxon>
        <taxon>Desulfovibrionaceae</taxon>
        <taxon>Nitratidesulfovibrio</taxon>
    </lineage>
</organism>
<dbReference type="KEGG" id="dvl:Dvul_1948"/>
<gene>
    <name evidence="2" type="ordered locus">Dvul_1948</name>
</gene>
<dbReference type="RefSeq" id="WP_011792565.1">
    <property type="nucleotide sequence ID" value="NC_008751.1"/>
</dbReference>
<dbReference type="Pfam" id="PF13432">
    <property type="entry name" value="TPR_16"/>
    <property type="match status" value="2"/>
</dbReference>
<dbReference type="Proteomes" id="UP000009173">
    <property type="component" value="Chromosome"/>
</dbReference>
<keyword evidence="1" id="KW-0472">Membrane</keyword>
<evidence type="ECO:0000313" key="3">
    <source>
        <dbReference type="Proteomes" id="UP000009173"/>
    </source>
</evidence>
<reference evidence="3" key="1">
    <citation type="journal article" date="2009" name="Environ. Microbiol.">
        <title>Contribution of mobile genetic elements to Desulfovibrio vulgaris genome plasticity.</title>
        <authorList>
            <person name="Walker C.B."/>
            <person name="Stolyar S."/>
            <person name="Chivian D."/>
            <person name="Pinel N."/>
            <person name="Gabster J.A."/>
            <person name="Dehal P.S."/>
            <person name="He Z."/>
            <person name="Yang Z.K."/>
            <person name="Yen H.C."/>
            <person name="Zhou J."/>
            <person name="Wall J.D."/>
            <person name="Hazen T.C."/>
            <person name="Arkin A.P."/>
            <person name="Stahl D.A."/>
        </authorList>
    </citation>
    <scope>NUCLEOTIDE SEQUENCE [LARGE SCALE GENOMIC DNA]</scope>
    <source>
        <strain evidence="3">DP4</strain>
    </source>
</reference>
<dbReference type="HOGENOM" id="CLU_107948_0_0_7"/>
<evidence type="ECO:0000256" key="1">
    <source>
        <dbReference type="SAM" id="Phobius"/>
    </source>
</evidence>
<keyword evidence="1" id="KW-0812">Transmembrane</keyword>
<accession>A0A0H3A8M8</accession>
<dbReference type="SMART" id="SM00028">
    <property type="entry name" value="TPR"/>
    <property type="match status" value="2"/>
</dbReference>
<name>A0A0H3A8M8_NITV4</name>
<protein>
    <submittedName>
        <fullName evidence="2">Tetratricopeptide domain protein</fullName>
    </submittedName>
</protein>
<dbReference type="EMBL" id="CP000527">
    <property type="protein sequence ID" value="ABM28964.1"/>
    <property type="molecule type" value="Genomic_DNA"/>
</dbReference>
<evidence type="ECO:0000313" key="2">
    <source>
        <dbReference type="EMBL" id="ABM28964.1"/>
    </source>
</evidence>
<dbReference type="Gene3D" id="1.25.40.10">
    <property type="entry name" value="Tetratricopeptide repeat domain"/>
    <property type="match status" value="1"/>
</dbReference>
<feature type="transmembrane region" description="Helical" evidence="1">
    <location>
        <begin position="20"/>
        <end position="40"/>
    </location>
</feature>
<dbReference type="InterPro" id="IPR019734">
    <property type="entry name" value="TPR_rpt"/>
</dbReference>